<organism evidence="9 10">
    <name type="scientific">Poriferisphaera corsica</name>
    <dbReference type="NCBI Taxonomy" id="2528020"/>
    <lineage>
        <taxon>Bacteria</taxon>
        <taxon>Pseudomonadati</taxon>
        <taxon>Planctomycetota</taxon>
        <taxon>Phycisphaerae</taxon>
        <taxon>Phycisphaerales</taxon>
        <taxon>Phycisphaeraceae</taxon>
        <taxon>Poriferisphaera</taxon>
    </lineage>
</organism>
<protein>
    <recommendedName>
        <fullName evidence="11">Rod shape-determining protein MreD</fullName>
    </recommendedName>
</protein>
<feature type="transmembrane region" description="Helical" evidence="8">
    <location>
        <begin position="38"/>
        <end position="63"/>
    </location>
</feature>
<feature type="transmembrane region" description="Helical" evidence="8">
    <location>
        <begin position="105"/>
        <end position="128"/>
    </location>
</feature>
<dbReference type="EMBL" id="CP036425">
    <property type="protein sequence ID" value="QDU33221.1"/>
    <property type="molecule type" value="Genomic_DNA"/>
</dbReference>
<comment type="subcellular location">
    <subcellularLocation>
        <location evidence="1">Cell membrane</location>
        <topology evidence="1">Multi-pass membrane protein</topology>
    </subcellularLocation>
</comment>
<dbReference type="KEGG" id="pcor:KS4_12660"/>
<evidence type="ECO:0000256" key="8">
    <source>
        <dbReference type="SAM" id="Phobius"/>
    </source>
</evidence>
<feature type="transmembrane region" description="Helical" evidence="8">
    <location>
        <begin position="75"/>
        <end position="93"/>
    </location>
</feature>
<evidence type="ECO:0000256" key="1">
    <source>
        <dbReference type="ARBA" id="ARBA00004651"/>
    </source>
</evidence>
<evidence type="ECO:0000313" key="9">
    <source>
        <dbReference type="EMBL" id="QDU33221.1"/>
    </source>
</evidence>
<evidence type="ECO:0000256" key="2">
    <source>
        <dbReference type="ARBA" id="ARBA00007776"/>
    </source>
</evidence>
<keyword evidence="10" id="KW-1185">Reference proteome</keyword>
<evidence type="ECO:0000256" key="5">
    <source>
        <dbReference type="ARBA" id="ARBA00022960"/>
    </source>
</evidence>
<dbReference type="GO" id="GO:0005886">
    <property type="term" value="C:plasma membrane"/>
    <property type="evidence" value="ECO:0007669"/>
    <property type="project" value="UniProtKB-SubCell"/>
</dbReference>
<proteinExistence type="inferred from homology"/>
<gene>
    <name evidence="9" type="ORF">KS4_12660</name>
</gene>
<keyword evidence="7 8" id="KW-0472">Membrane</keyword>
<dbReference type="AlphaFoldDB" id="A0A517YSN1"/>
<feature type="transmembrane region" description="Helical" evidence="8">
    <location>
        <begin position="148"/>
        <end position="172"/>
    </location>
</feature>
<dbReference type="RefSeq" id="WP_145075997.1">
    <property type="nucleotide sequence ID" value="NZ_CP036425.1"/>
</dbReference>
<sequence>MNWVVFAIFAYIFLALQKGFGSLISLPEAFGGMAPSLLLIFGVYICLSARAYLALWAMLALGILTDLITTTNPSATIIGPASLGYLLAGFTIIQMRGLVFKESVFTLAILTFSAGVFAGLTTICFFKMRSFSWLTNDPIEGWDSATQMYRYFMMVLYTTVLSFPIGALLYRLSPLFRFHEKKSY</sequence>
<feature type="transmembrane region" description="Helical" evidence="8">
    <location>
        <begin position="6"/>
        <end position="26"/>
    </location>
</feature>
<evidence type="ECO:0000313" key="10">
    <source>
        <dbReference type="Proteomes" id="UP000317369"/>
    </source>
</evidence>
<comment type="similarity">
    <text evidence="2">Belongs to the MreD family.</text>
</comment>
<evidence type="ECO:0000256" key="4">
    <source>
        <dbReference type="ARBA" id="ARBA00022692"/>
    </source>
</evidence>
<evidence type="ECO:0000256" key="6">
    <source>
        <dbReference type="ARBA" id="ARBA00022989"/>
    </source>
</evidence>
<name>A0A517YSN1_9BACT</name>
<keyword evidence="5" id="KW-0133">Cell shape</keyword>
<keyword evidence="3" id="KW-1003">Cell membrane</keyword>
<reference evidence="9 10" key="1">
    <citation type="submission" date="2019-02" db="EMBL/GenBank/DDBJ databases">
        <title>Deep-cultivation of Planctomycetes and their phenomic and genomic characterization uncovers novel biology.</title>
        <authorList>
            <person name="Wiegand S."/>
            <person name="Jogler M."/>
            <person name="Boedeker C."/>
            <person name="Pinto D."/>
            <person name="Vollmers J."/>
            <person name="Rivas-Marin E."/>
            <person name="Kohn T."/>
            <person name="Peeters S.H."/>
            <person name="Heuer A."/>
            <person name="Rast P."/>
            <person name="Oberbeckmann S."/>
            <person name="Bunk B."/>
            <person name="Jeske O."/>
            <person name="Meyerdierks A."/>
            <person name="Storesund J.E."/>
            <person name="Kallscheuer N."/>
            <person name="Luecker S."/>
            <person name="Lage O.M."/>
            <person name="Pohl T."/>
            <person name="Merkel B.J."/>
            <person name="Hornburger P."/>
            <person name="Mueller R.-W."/>
            <person name="Bruemmer F."/>
            <person name="Labrenz M."/>
            <person name="Spormann A.M."/>
            <person name="Op den Camp H."/>
            <person name="Overmann J."/>
            <person name="Amann R."/>
            <person name="Jetten M.S.M."/>
            <person name="Mascher T."/>
            <person name="Medema M.H."/>
            <person name="Devos D.P."/>
            <person name="Kaster A.-K."/>
            <person name="Ovreas L."/>
            <person name="Rohde M."/>
            <person name="Galperin M.Y."/>
            <person name="Jogler C."/>
        </authorList>
    </citation>
    <scope>NUCLEOTIDE SEQUENCE [LARGE SCALE GENOMIC DNA]</scope>
    <source>
        <strain evidence="9 10">KS4</strain>
    </source>
</reference>
<dbReference type="GO" id="GO:0008360">
    <property type="term" value="P:regulation of cell shape"/>
    <property type="evidence" value="ECO:0007669"/>
    <property type="project" value="UniProtKB-KW"/>
</dbReference>
<keyword evidence="6 8" id="KW-1133">Transmembrane helix</keyword>
<dbReference type="Proteomes" id="UP000317369">
    <property type="component" value="Chromosome"/>
</dbReference>
<evidence type="ECO:0000256" key="7">
    <source>
        <dbReference type="ARBA" id="ARBA00023136"/>
    </source>
</evidence>
<dbReference type="Pfam" id="PF04093">
    <property type="entry name" value="MreD"/>
    <property type="match status" value="1"/>
</dbReference>
<dbReference type="InterPro" id="IPR007227">
    <property type="entry name" value="Cell_shape_determining_MreD"/>
</dbReference>
<accession>A0A517YSN1</accession>
<keyword evidence="4 8" id="KW-0812">Transmembrane</keyword>
<evidence type="ECO:0008006" key="11">
    <source>
        <dbReference type="Google" id="ProtNLM"/>
    </source>
</evidence>
<evidence type="ECO:0000256" key="3">
    <source>
        <dbReference type="ARBA" id="ARBA00022475"/>
    </source>
</evidence>